<dbReference type="RefSeq" id="WP_201157883.1">
    <property type="nucleotide sequence ID" value="NZ_NHSD01000290.1"/>
</dbReference>
<comment type="caution">
    <text evidence="2">The sequence shown here is derived from an EMBL/GenBank/DDBJ whole genome shotgun (WGS) entry which is preliminary data.</text>
</comment>
<protein>
    <recommendedName>
        <fullName evidence="4">Protein required for attachment to host cells</fullName>
    </recommendedName>
</protein>
<dbReference type="Proteomes" id="UP000706333">
    <property type="component" value="Unassembled WGS sequence"/>
</dbReference>
<sequence>MALLAKGTWVLLADGEKALICENTGTPRAPRLRLHAKMAQEVIANRDQVTDRPGRMPDPGHNQRSAMEATDHARISKEQFAADVAERLNRLAGKVDIDRLVVVAAPQILSVLRDRIDPDLRARVMAELPKTLTQHPLSQLGGKVAELIDRL</sequence>
<feature type="region of interest" description="Disordered" evidence="1">
    <location>
        <begin position="49"/>
        <end position="69"/>
    </location>
</feature>
<reference evidence="2" key="2">
    <citation type="journal article" date="2020" name="Microorganisms">
        <title>Osmotic Adaptation and Compatible Solute Biosynthesis of Phototrophic Bacteria as Revealed from Genome Analyses.</title>
        <authorList>
            <person name="Imhoff J.F."/>
            <person name="Rahn T."/>
            <person name="Kunzel S."/>
            <person name="Keller A."/>
            <person name="Neulinger S.C."/>
        </authorList>
    </citation>
    <scope>NUCLEOTIDE SEQUENCE</scope>
    <source>
        <strain evidence="2">LMG 28126</strain>
    </source>
</reference>
<gene>
    <name evidence="2" type="ORF">CCR87_12460</name>
</gene>
<dbReference type="Pfam" id="PF18856">
    <property type="entry name" value="baeRF_family12"/>
    <property type="match status" value="1"/>
</dbReference>
<dbReference type="AlphaFoldDB" id="A0A934TMA8"/>
<organism evidence="2 3">
    <name type="scientific">Rhodobaculum claviforme</name>
    <dbReference type="NCBI Taxonomy" id="1549854"/>
    <lineage>
        <taxon>Bacteria</taxon>
        <taxon>Pseudomonadati</taxon>
        <taxon>Pseudomonadota</taxon>
        <taxon>Alphaproteobacteria</taxon>
        <taxon>Rhodobacterales</taxon>
        <taxon>Paracoccaceae</taxon>
        <taxon>Rhodobaculum</taxon>
    </lineage>
</organism>
<evidence type="ECO:0000313" key="2">
    <source>
        <dbReference type="EMBL" id="MBK5928131.1"/>
    </source>
</evidence>
<dbReference type="InterPro" id="IPR041374">
    <property type="entry name" value="BaeRF_family12"/>
</dbReference>
<evidence type="ECO:0000313" key="3">
    <source>
        <dbReference type="Proteomes" id="UP000706333"/>
    </source>
</evidence>
<accession>A0A934TMA8</accession>
<dbReference type="EMBL" id="NHSD01000290">
    <property type="protein sequence ID" value="MBK5928131.1"/>
    <property type="molecule type" value="Genomic_DNA"/>
</dbReference>
<proteinExistence type="predicted"/>
<evidence type="ECO:0008006" key="4">
    <source>
        <dbReference type="Google" id="ProtNLM"/>
    </source>
</evidence>
<evidence type="ECO:0000256" key="1">
    <source>
        <dbReference type="SAM" id="MobiDB-lite"/>
    </source>
</evidence>
<keyword evidence="3" id="KW-1185">Reference proteome</keyword>
<name>A0A934TMA8_9RHOB</name>
<reference evidence="2" key="1">
    <citation type="submission" date="2017-05" db="EMBL/GenBank/DDBJ databases">
        <authorList>
            <person name="Imhoff J.F."/>
            <person name="Rahn T."/>
            <person name="Kuenzel S."/>
            <person name="Neulinger S.C."/>
        </authorList>
    </citation>
    <scope>NUCLEOTIDE SEQUENCE</scope>
    <source>
        <strain evidence="2">LMG 28126</strain>
    </source>
</reference>